<evidence type="ECO:0000313" key="1">
    <source>
        <dbReference type="EMBL" id="PWK52902.1"/>
    </source>
</evidence>
<proteinExistence type="predicted"/>
<gene>
    <name evidence="1" type="ORF">C8D97_104120</name>
</gene>
<dbReference type="OrthoDB" id="8859745at2"/>
<dbReference type="EMBL" id="QGGU01000004">
    <property type="protein sequence ID" value="PWK52902.1"/>
    <property type="molecule type" value="Genomic_DNA"/>
</dbReference>
<dbReference type="AlphaFoldDB" id="A0A316FX48"/>
<keyword evidence="2" id="KW-1185">Reference proteome</keyword>
<dbReference type="RefSeq" id="WP_109762884.1">
    <property type="nucleotide sequence ID" value="NZ_QGGU01000004.1"/>
</dbReference>
<accession>A0A316FX48</accession>
<evidence type="ECO:0000313" key="2">
    <source>
        <dbReference type="Proteomes" id="UP000245790"/>
    </source>
</evidence>
<reference evidence="1 2" key="1">
    <citation type="submission" date="2018-05" db="EMBL/GenBank/DDBJ databases">
        <title>Genomic Encyclopedia of Type Strains, Phase IV (KMG-IV): sequencing the most valuable type-strain genomes for metagenomic binning, comparative biology and taxonomic classification.</title>
        <authorList>
            <person name="Goeker M."/>
        </authorList>
    </citation>
    <scope>NUCLEOTIDE SEQUENCE [LARGE SCALE GENOMIC DNA]</scope>
    <source>
        <strain evidence="1 2">DSM 25350</strain>
    </source>
</reference>
<protein>
    <recommendedName>
        <fullName evidence="3">Carboxypeptidase family protein</fullName>
    </recommendedName>
</protein>
<evidence type="ECO:0008006" key="3">
    <source>
        <dbReference type="Google" id="ProtNLM"/>
    </source>
</evidence>
<name>A0A316FX48_9GAMM</name>
<sequence length="151" mass="16964">MNHIFILFIAILLQGCVIFPLPEVYTPEFKGVILDELGKPVSNAKVTRIEPSSRAGEYGSMVSVRVNTDEVFTNKNGEFYLPNKSKTVWFHGGIQSNLFSCFGSFQVEANGYLTYIANENKFTKMTEHGERCEGVAFLVDVRLQKVTNSKN</sequence>
<dbReference type="InterPro" id="IPR008969">
    <property type="entry name" value="CarboxyPept-like_regulatory"/>
</dbReference>
<organism evidence="1 2">
    <name type="scientific">Pleionea mediterranea</name>
    <dbReference type="NCBI Taxonomy" id="523701"/>
    <lineage>
        <taxon>Bacteria</taxon>
        <taxon>Pseudomonadati</taxon>
        <taxon>Pseudomonadota</taxon>
        <taxon>Gammaproteobacteria</taxon>
        <taxon>Oceanospirillales</taxon>
        <taxon>Pleioneaceae</taxon>
        <taxon>Pleionea</taxon>
    </lineage>
</organism>
<dbReference type="Proteomes" id="UP000245790">
    <property type="component" value="Unassembled WGS sequence"/>
</dbReference>
<dbReference type="SUPFAM" id="SSF49464">
    <property type="entry name" value="Carboxypeptidase regulatory domain-like"/>
    <property type="match status" value="1"/>
</dbReference>
<comment type="caution">
    <text evidence="1">The sequence shown here is derived from an EMBL/GenBank/DDBJ whole genome shotgun (WGS) entry which is preliminary data.</text>
</comment>